<dbReference type="InterPro" id="IPR011032">
    <property type="entry name" value="GroES-like_sf"/>
</dbReference>
<accession>A0A242N9Y0</accession>
<evidence type="ECO:0000256" key="1">
    <source>
        <dbReference type="ARBA" id="ARBA00022857"/>
    </source>
</evidence>
<dbReference type="SUPFAM" id="SSF51735">
    <property type="entry name" value="NAD(P)-binding Rossmann-fold domains"/>
    <property type="match status" value="1"/>
</dbReference>
<dbReference type="InterPro" id="IPR013149">
    <property type="entry name" value="ADH-like_C"/>
</dbReference>
<dbReference type="GO" id="GO:0016651">
    <property type="term" value="F:oxidoreductase activity, acting on NAD(P)H"/>
    <property type="evidence" value="ECO:0007669"/>
    <property type="project" value="TreeGrafter"/>
</dbReference>
<evidence type="ECO:0000313" key="4">
    <source>
        <dbReference type="EMBL" id="OTP80462.1"/>
    </source>
</evidence>
<dbReference type="Pfam" id="PF00107">
    <property type="entry name" value="ADH_zinc_N"/>
    <property type="match status" value="1"/>
</dbReference>
<dbReference type="Gene3D" id="3.40.50.720">
    <property type="entry name" value="NAD(P)-binding Rossmann-like Domain"/>
    <property type="match status" value="1"/>
</dbReference>
<feature type="domain" description="Alcohol dehydrogenase-like C-terminal" evidence="3">
    <location>
        <begin position="159"/>
        <end position="276"/>
    </location>
</feature>
<comment type="caution">
    <text evidence="4">The sequence shown here is derived from an EMBL/GenBank/DDBJ whole genome shotgun (WGS) entry which is preliminary data.</text>
</comment>
<keyword evidence="1" id="KW-0521">NADP</keyword>
<organism evidence="4 5">
    <name type="scientific">Caballeronia sordidicola</name>
    <name type="common">Burkholderia sordidicola</name>
    <dbReference type="NCBI Taxonomy" id="196367"/>
    <lineage>
        <taxon>Bacteria</taxon>
        <taxon>Pseudomonadati</taxon>
        <taxon>Pseudomonadota</taxon>
        <taxon>Betaproteobacteria</taxon>
        <taxon>Burkholderiales</taxon>
        <taxon>Burkholderiaceae</taxon>
        <taxon>Caballeronia</taxon>
    </lineage>
</organism>
<protein>
    <submittedName>
        <fullName evidence="4">Quinone oxidoreductase</fullName>
    </submittedName>
</protein>
<dbReference type="PANTHER" id="PTHR48106:SF18">
    <property type="entry name" value="QUINONE OXIDOREDUCTASE PIG3"/>
    <property type="match status" value="1"/>
</dbReference>
<evidence type="ECO:0000313" key="5">
    <source>
        <dbReference type="Proteomes" id="UP000194546"/>
    </source>
</evidence>
<keyword evidence="2" id="KW-0560">Oxidoreductase</keyword>
<dbReference type="EMBL" id="NBTY01000006">
    <property type="protein sequence ID" value="OTP80462.1"/>
    <property type="molecule type" value="Genomic_DNA"/>
</dbReference>
<dbReference type="RefSeq" id="WP_086380396.1">
    <property type="nucleotide sequence ID" value="NZ_NBTY01000006.1"/>
</dbReference>
<evidence type="ECO:0000256" key="2">
    <source>
        <dbReference type="ARBA" id="ARBA00023002"/>
    </source>
</evidence>
<dbReference type="PANTHER" id="PTHR48106">
    <property type="entry name" value="QUINONE OXIDOREDUCTASE PIG3-RELATED"/>
    <property type="match status" value="1"/>
</dbReference>
<evidence type="ECO:0000259" key="3">
    <source>
        <dbReference type="Pfam" id="PF00107"/>
    </source>
</evidence>
<dbReference type="AlphaFoldDB" id="A0A242N9Y0"/>
<dbReference type="GO" id="GO:0070402">
    <property type="term" value="F:NADPH binding"/>
    <property type="evidence" value="ECO:0007669"/>
    <property type="project" value="TreeGrafter"/>
</dbReference>
<proteinExistence type="predicted"/>
<name>A0A242N9Y0_CABSO</name>
<sequence>MKAICVTPERELEVRDIPTPTAPAPGHLLIDMEASAINHGDKTFLRIPTAAGKALALGQHDVWGASGAGQVLAAGAGVPAEYEGKQVAIYRSLGRSPESVGLWSERAHVPYSACLILPEHVRARDYCGSLVNVMTAYTFLEEIAEARHKGVIVTAGNSGTGHALAALARIRKLPAIFLVRTGEARETLCRFGAEHVIVTTEGFTDTLRTLSAELGTTAVFDGVGGDLLSKIAPVLPVNSTVYIYGFLGGAVPVSIQSVLFMMNNLTLRRFSNFESRTVKDHDKLVSALKALEGVIDDPMYRTRIGNAFPLDQIEMAMAYESSSGAKAVLLT</sequence>
<dbReference type="Proteomes" id="UP000194546">
    <property type="component" value="Unassembled WGS sequence"/>
</dbReference>
<gene>
    <name evidence="4" type="ORF">PAMC26510_02355</name>
</gene>
<dbReference type="SUPFAM" id="SSF50129">
    <property type="entry name" value="GroES-like"/>
    <property type="match status" value="1"/>
</dbReference>
<dbReference type="Gene3D" id="3.90.180.10">
    <property type="entry name" value="Medium-chain alcohol dehydrogenases, catalytic domain"/>
    <property type="match status" value="1"/>
</dbReference>
<reference evidence="4 5" key="1">
    <citation type="submission" date="2017-03" db="EMBL/GenBank/DDBJ databases">
        <title>Genome analysis of strain PAMC 26510.</title>
        <authorList>
            <person name="Oh H.-M."/>
            <person name="Yang J.-A."/>
        </authorList>
    </citation>
    <scope>NUCLEOTIDE SEQUENCE [LARGE SCALE GENOMIC DNA]</scope>
    <source>
        <strain evidence="4 5">PAMC 26510</strain>
    </source>
</reference>
<dbReference type="InterPro" id="IPR036291">
    <property type="entry name" value="NAD(P)-bd_dom_sf"/>
</dbReference>